<name>A0A915IUI5_ROMCU</name>
<organism evidence="2 3">
    <name type="scientific">Romanomermis culicivorax</name>
    <name type="common">Nematode worm</name>
    <dbReference type="NCBI Taxonomy" id="13658"/>
    <lineage>
        <taxon>Eukaryota</taxon>
        <taxon>Metazoa</taxon>
        <taxon>Ecdysozoa</taxon>
        <taxon>Nematoda</taxon>
        <taxon>Enoplea</taxon>
        <taxon>Dorylaimia</taxon>
        <taxon>Mermithida</taxon>
        <taxon>Mermithoidea</taxon>
        <taxon>Mermithidae</taxon>
        <taxon>Romanomermis</taxon>
    </lineage>
</organism>
<evidence type="ECO:0000313" key="2">
    <source>
        <dbReference type="Proteomes" id="UP000887565"/>
    </source>
</evidence>
<reference evidence="3" key="1">
    <citation type="submission" date="2022-11" db="UniProtKB">
        <authorList>
            <consortium name="WormBaseParasite"/>
        </authorList>
    </citation>
    <scope>IDENTIFICATION</scope>
</reference>
<proteinExistence type="predicted"/>
<feature type="region of interest" description="Disordered" evidence="1">
    <location>
        <begin position="1"/>
        <end position="47"/>
    </location>
</feature>
<evidence type="ECO:0000313" key="3">
    <source>
        <dbReference type="WBParaSite" id="nRc.2.0.1.t17477-RA"/>
    </source>
</evidence>
<dbReference type="AlphaFoldDB" id="A0A915IUI5"/>
<dbReference type="Proteomes" id="UP000887565">
    <property type="component" value="Unplaced"/>
</dbReference>
<sequence>MSIQQSTGPGMVTTELFEQLSVNPKKSRKTVKSSEKQNEPAKVFQQIEEPIVEKRTLRSSTRNQKK</sequence>
<keyword evidence="2" id="KW-1185">Reference proteome</keyword>
<accession>A0A915IUI5</accession>
<evidence type="ECO:0000256" key="1">
    <source>
        <dbReference type="SAM" id="MobiDB-lite"/>
    </source>
</evidence>
<dbReference type="WBParaSite" id="nRc.2.0.1.t17477-RA">
    <property type="protein sequence ID" value="nRc.2.0.1.t17477-RA"/>
    <property type="gene ID" value="nRc.2.0.1.g17477"/>
</dbReference>
<protein>
    <submittedName>
        <fullName evidence="3">Uncharacterized protein</fullName>
    </submittedName>
</protein>